<comment type="subcellular location">
    <subcellularLocation>
        <location evidence="1">Nucleus</location>
        <location evidence="1">Nuclear pore complex</location>
    </subcellularLocation>
</comment>
<sequence length="585" mass="66610">MRANAFCFSLEANKRTNAINHLFSIQSVPKAVNFNDVIINIWYRCWCLDERFFVCNQKILLLDASWHPASRDEKHIVLLTNDNCLRVYNINEPHIVHHEIKLSNCELIGKSPFSVFASSLGETAVSFDFGLPVPKSSYKCNEDEQPLTLTSSECLWPIYVLKGNGDVLVVYTNLQNTYLSERILGPLTMFPAAEDNYGLDACKLICLNSLPQIIVIATSSGMLYHCLALTDEQFDSDSSLLPQPTLFVHESIELTLSLTSQDEVLLCPIRLYKDPLGPERYFCSHSAGIHAISLPIVNRLSSKRFNLENIDQSVVEHLICTKPIYSACEANEFPLGMDIIIRKGQSHIKVFLSTGDIITQRLSLLLLNRNEKTDEQNAYETKPDPKVEFSDYISEILKRNTSAPLLKSSSDTVASQEKNLQLLLSTTEVFKQEYLSKMSVAAVAIERRVKHLISDKKLQFDELRKCENERESVLLAAQKLTDKYDSILERQHNLSSRLDQVLEILQSRQIEMSDAEIQMLKDLKNIKQKLLVYHSQVEKVKLKFKYQQDMENAENTSFSSSFAESDKHLPSKVQMKNISNIVTQE</sequence>
<dbReference type="PANTHER" id="PTHR13257:SF0">
    <property type="entry name" value="NUCLEAR PORE COMPLEX PROTEIN NUP88"/>
    <property type="match status" value="1"/>
</dbReference>
<evidence type="ECO:0000313" key="9">
    <source>
        <dbReference type="Proteomes" id="UP000288716"/>
    </source>
</evidence>
<comment type="caution">
    <text evidence="8">The sequence shown here is derived from an EMBL/GenBank/DDBJ whole genome shotgun (WGS) entry which is preliminary data.</text>
</comment>
<keyword evidence="9" id="KW-1185">Reference proteome</keyword>
<evidence type="ECO:0000256" key="5">
    <source>
        <dbReference type="ARBA" id="ARBA00023010"/>
    </source>
</evidence>
<dbReference type="GO" id="GO:0006606">
    <property type="term" value="P:protein import into nucleus"/>
    <property type="evidence" value="ECO:0007669"/>
    <property type="project" value="TreeGrafter"/>
</dbReference>
<keyword evidence="2" id="KW-0813">Transport</keyword>
<dbReference type="EMBL" id="NCKV01000092">
    <property type="protein sequence ID" value="RWS31668.1"/>
    <property type="molecule type" value="Genomic_DNA"/>
</dbReference>
<keyword evidence="5" id="KW-0811">Translocation</keyword>
<dbReference type="GO" id="GO:0000055">
    <property type="term" value="P:ribosomal large subunit export from nucleus"/>
    <property type="evidence" value="ECO:0007669"/>
    <property type="project" value="InterPro"/>
</dbReference>
<accession>A0A443SVW8</accession>
<keyword evidence="7" id="KW-0539">Nucleus</keyword>
<dbReference type="Pfam" id="PF10168">
    <property type="entry name" value="Nup88"/>
    <property type="match status" value="1"/>
</dbReference>
<keyword evidence="3" id="KW-0509">mRNA transport</keyword>
<dbReference type="OrthoDB" id="341482at2759"/>
<dbReference type="PANTHER" id="PTHR13257">
    <property type="entry name" value="NUCLEOPORIN NUP84-RELATED"/>
    <property type="match status" value="1"/>
</dbReference>
<name>A0A443SVW8_9ACAR</name>
<dbReference type="Proteomes" id="UP000288716">
    <property type="component" value="Unassembled WGS sequence"/>
</dbReference>
<dbReference type="GO" id="GO:0005643">
    <property type="term" value="C:nuclear pore"/>
    <property type="evidence" value="ECO:0007669"/>
    <property type="project" value="UniProtKB-SubCell"/>
</dbReference>
<evidence type="ECO:0000313" key="8">
    <source>
        <dbReference type="EMBL" id="RWS31668.1"/>
    </source>
</evidence>
<proteinExistence type="predicted"/>
<protein>
    <submittedName>
        <fullName evidence="8">Nuclear pore complex protein Nup88-like protein</fullName>
    </submittedName>
</protein>
<evidence type="ECO:0000256" key="4">
    <source>
        <dbReference type="ARBA" id="ARBA00022927"/>
    </source>
</evidence>
<evidence type="ECO:0000256" key="3">
    <source>
        <dbReference type="ARBA" id="ARBA00022816"/>
    </source>
</evidence>
<dbReference type="GO" id="GO:0017056">
    <property type="term" value="F:structural constituent of nuclear pore"/>
    <property type="evidence" value="ECO:0007669"/>
    <property type="project" value="InterPro"/>
</dbReference>
<evidence type="ECO:0000256" key="7">
    <source>
        <dbReference type="ARBA" id="ARBA00023242"/>
    </source>
</evidence>
<organism evidence="8 9">
    <name type="scientific">Leptotrombidium deliense</name>
    <dbReference type="NCBI Taxonomy" id="299467"/>
    <lineage>
        <taxon>Eukaryota</taxon>
        <taxon>Metazoa</taxon>
        <taxon>Ecdysozoa</taxon>
        <taxon>Arthropoda</taxon>
        <taxon>Chelicerata</taxon>
        <taxon>Arachnida</taxon>
        <taxon>Acari</taxon>
        <taxon>Acariformes</taxon>
        <taxon>Trombidiformes</taxon>
        <taxon>Prostigmata</taxon>
        <taxon>Anystina</taxon>
        <taxon>Parasitengona</taxon>
        <taxon>Trombiculoidea</taxon>
        <taxon>Trombiculidae</taxon>
        <taxon>Leptotrombidium</taxon>
    </lineage>
</organism>
<evidence type="ECO:0000256" key="6">
    <source>
        <dbReference type="ARBA" id="ARBA00023132"/>
    </source>
</evidence>
<dbReference type="InterPro" id="IPR037700">
    <property type="entry name" value="NUP88/NUP82"/>
</dbReference>
<reference evidence="8 9" key="1">
    <citation type="journal article" date="2018" name="Gigascience">
        <title>Genomes of trombidid mites reveal novel predicted allergens and laterally-transferred genes associated with secondary metabolism.</title>
        <authorList>
            <person name="Dong X."/>
            <person name="Chaisiri K."/>
            <person name="Xia D."/>
            <person name="Armstrong S.D."/>
            <person name="Fang Y."/>
            <person name="Donnelly M.J."/>
            <person name="Kadowaki T."/>
            <person name="McGarry J.W."/>
            <person name="Darby A.C."/>
            <person name="Makepeace B.L."/>
        </authorList>
    </citation>
    <scope>NUCLEOTIDE SEQUENCE [LARGE SCALE GENOMIC DNA]</scope>
    <source>
        <strain evidence="8">UoL-UT</strain>
    </source>
</reference>
<dbReference type="VEuPathDB" id="VectorBase:LDEU000372"/>
<dbReference type="AlphaFoldDB" id="A0A443SVW8"/>
<evidence type="ECO:0000256" key="2">
    <source>
        <dbReference type="ARBA" id="ARBA00022448"/>
    </source>
</evidence>
<dbReference type="GO" id="GO:0000056">
    <property type="term" value="P:ribosomal small subunit export from nucleus"/>
    <property type="evidence" value="ECO:0007669"/>
    <property type="project" value="InterPro"/>
</dbReference>
<evidence type="ECO:0000256" key="1">
    <source>
        <dbReference type="ARBA" id="ARBA00004567"/>
    </source>
</evidence>
<dbReference type="GO" id="GO:0006406">
    <property type="term" value="P:mRNA export from nucleus"/>
    <property type="evidence" value="ECO:0007669"/>
    <property type="project" value="TreeGrafter"/>
</dbReference>
<dbReference type="STRING" id="299467.A0A443SVW8"/>
<dbReference type="InterPro" id="IPR019321">
    <property type="entry name" value="Nucleoporin_Nup88"/>
</dbReference>
<keyword evidence="4" id="KW-0653">Protein transport</keyword>
<keyword evidence="6" id="KW-0906">Nuclear pore complex</keyword>
<gene>
    <name evidence="8" type="ORF">B4U80_09959</name>
</gene>